<organism evidence="3 4">
    <name type="scientific">Acrocarpospora pleiomorpha</name>
    <dbReference type="NCBI Taxonomy" id="90975"/>
    <lineage>
        <taxon>Bacteria</taxon>
        <taxon>Bacillati</taxon>
        <taxon>Actinomycetota</taxon>
        <taxon>Actinomycetes</taxon>
        <taxon>Streptosporangiales</taxon>
        <taxon>Streptosporangiaceae</taxon>
        <taxon>Acrocarpospora</taxon>
    </lineage>
</organism>
<gene>
    <name evidence="3" type="ORF">Aple_064790</name>
</gene>
<comment type="caution">
    <text evidence="3">The sequence shown here is derived from an EMBL/GenBank/DDBJ whole genome shotgun (WGS) entry which is preliminary data.</text>
</comment>
<keyword evidence="4" id="KW-1185">Reference proteome</keyword>
<accession>A0A5M3XS01</accession>
<evidence type="ECO:0000313" key="3">
    <source>
        <dbReference type="EMBL" id="GES23580.1"/>
    </source>
</evidence>
<keyword evidence="2" id="KW-0472">Membrane</keyword>
<reference evidence="3 4" key="1">
    <citation type="submission" date="2019-10" db="EMBL/GenBank/DDBJ databases">
        <title>Whole genome shotgun sequence of Acrocarpospora pleiomorpha NBRC 16267.</title>
        <authorList>
            <person name="Ichikawa N."/>
            <person name="Kimura A."/>
            <person name="Kitahashi Y."/>
            <person name="Komaki H."/>
            <person name="Oguchi A."/>
        </authorList>
    </citation>
    <scope>NUCLEOTIDE SEQUENCE [LARGE SCALE GENOMIC DNA]</scope>
    <source>
        <strain evidence="3 4">NBRC 16267</strain>
    </source>
</reference>
<evidence type="ECO:0000256" key="1">
    <source>
        <dbReference type="SAM" id="MobiDB-lite"/>
    </source>
</evidence>
<evidence type="ECO:0000313" key="4">
    <source>
        <dbReference type="Proteomes" id="UP000377595"/>
    </source>
</evidence>
<evidence type="ECO:0000256" key="2">
    <source>
        <dbReference type="SAM" id="Phobius"/>
    </source>
</evidence>
<keyword evidence="2" id="KW-0812">Transmembrane</keyword>
<feature type="region of interest" description="Disordered" evidence="1">
    <location>
        <begin position="43"/>
        <end position="64"/>
    </location>
</feature>
<dbReference type="AlphaFoldDB" id="A0A5M3XS01"/>
<sequence length="102" mass="10925">MLNRVFCDLLGHNGAYLALAEHTWRVIFPMATRSKEIPFTVNGTATAPALPPPSPATTSPEKSEGLPGWVWTGLVIGVVAGLVGLLLKLVEGRRTYRERGGA</sequence>
<name>A0A5M3XS01_9ACTN</name>
<dbReference type="EMBL" id="BLAF01000042">
    <property type="protein sequence ID" value="GES23580.1"/>
    <property type="molecule type" value="Genomic_DNA"/>
</dbReference>
<dbReference type="RefSeq" id="WP_155348456.1">
    <property type="nucleotide sequence ID" value="NZ_BAAAHM010000043.1"/>
</dbReference>
<dbReference type="Proteomes" id="UP000377595">
    <property type="component" value="Unassembled WGS sequence"/>
</dbReference>
<feature type="transmembrane region" description="Helical" evidence="2">
    <location>
        <begin position="69"/>
        <end position="90"/>
    </location>
</feature>
<keyword evidence="2" id="KW-1133">Transmembrane helix</keyword>
<proteinExistence type="predicted"/>
<protein>
    <submittedName>
        <fullName evidence="3">Uncharacterized protein</fullName>
    </submittedName>
</protein>